<protein>
    <recommendedName>
        <fullName evidence="2">Protein CPL1-like domain-containing protein</fullName>
    </recommendedName>
</protein>
<dbReference type="Proteomes" id="UP001358614">
    <property type="component" value="Chromosome 2"/>
</dbReference>
<dbReference type="InterPro" id="IPR048661">
    <property type="entry name" value="CPL1-like"/>
</dbReference>
<dbReference type="GeneID" id="91106410"/>
<dbReference type="KEGG" id="ker:91106410"/>
<evidence type="ECO:0000259" key="2">
    <source>
        <dbReference type="Pfam" id="PF21671"/>
    </source>
</evidence>
<organism evidence="3 4">
    <name type="scientific">Kwoniella europaea PYCC6329</name>
    <dbReference type="NCBI Taxonomy" id="1423913"/>
    <lineage>
        <taxon>Eukaryota</taxon>
        <taxon>Fungi</taxon>
        <taxon>Dikarya</taxon>
        <taxon>Basidiomycota</taxon>
        <taxon>Agaricomycotina</taxon>
        <taxon>Tremellomycetes</taxon>
        <taxon>Tremellales</taxon>
        <taxon>Cryptococcaceae</taxon>
        <taxon>Kwoniella</taxon>
    </lineage>
</organism>
<evidence type="ECO:0000256" key="1">
    <source>
        <dbReference type="SAM" id="SignalP"/>
    </source>
</evidence>
<dbReference type="PANTHER" id="PTHR35192:SF2">
    <property type="entry name" value="APPLE DOMAIN-CONTAINING PROTEIN"/>
    <property type="match status" value="1"/>
</dbReference>
<sequence>MIHLLSLVLLLLTRGVHSATVNRYPQQPPRFVGCTASVVSQLATFTLSNTYGRTEELAGYCAVTCGDNGYEYSYWQLIPSTYQCKCSNTAPVSTVLSQTSEAYQVGTTPACLATNAYNIWLTRSNYNIVRCSNTTITTDLASQGTKSSVLECLQACSNFVHDSGVSVTPLPAAQGGGYECSCTRQAGESIAYSSEKVCEIGTAMIYKTVDNQVLPSGYARRALKEKLKKARTVGLCPEGFEACKIGDSPEGYECIDTFSDLESCGGCTSGKFETGQVSGTDCTTLPGIADYGVTCFKGSCQAFACEEGWTLASNQTCIAP</sequence>
<dbReference type="InterPro" id="IPR038955">
    <property type="entry name" value="PriA/CPL1_fungi"/>
</dbReference>
<proteinExistence type="predicted"/>
<dbReference type="RefSeq" id="XP_066087452.1">
    <property type="nucleotide sequence ID" value="XM_066231355.1"/>
</dbReference>
<name>A0AAX4KSU0_9TREE</name>
<evidence type="ECO:0000313" key="3">
    <source>
        <dbReference type="EMBL" id="WWD09485.1"/>
    </source>
</evidence>
<dbReference type="EMBL" id="CP144090">
    <property type="protein sequence ID" value="WWD09485.1"/>
    <property type="molecule type" value="Genomic_DNA"/>
</dbReference>
<dbReference type="AlphaFoldDB" id="A0AAX4KSU0"/>
<accession>A0AAX4KSU0</accession>
<gene>
    <name evidence="3" type="ORF">V865_007609</name>
</gene>
<feature type="chain" id="PRO_5043802852" description="Protein CPL1-like domain-containing protein" evidence="1">
    <location>
        <begin position="19"/>
        <end position="320"/>
    </location>
</feature>
<feature type="signal peptide" evidence="1">
    <location>
        <begin position="1"/>
        <end position="18"/>
    </location>
</feature>
<keyword evidence="4" id="KW-1185">Reference proteome</keyword>
<feature type="domain" description="Protein CPL1-like" evidence="2">
    <location>
        <begin position="252"/>
        <end position="317"/>
    </location>
</feature>
<reference evidence="3 4" key="1">
    <citation type="submission" date="2024-01" db="EMBL/GenBank/DDBJ databases">
        <title>Comparative genomics of Cryptococcus and Kwoniella reveals pathogenesis evolution and contrasting modes of karyotype evolution via chromosome fusion or intercentromeric recombination.</title>
        <authorList>
            <person name="Coelho M.A."/>
            <person name="David-Palma M."/>
            <person name="Shea T."/>
            <person name="Bowers K."/>
            <person name="McGinley-Smith S."/>
            <person name="Mohammad A.W."/>
            <person name="Gnirke A."/>
            <person name="Yurkov A.M."/>
            <person name="Nowrousian M."/>
            <person name="Sun S."/>
            <person name="Cuomo C.A."/>
            <person name="Heitman J."/>
        </authorList>
    </citation>
    <scope>NUCLEOTIDE SEQUENCE [LARGE SCALE GENOMIC DNA]</scope>
    <source>
        <strain evidence="3 4">PYCC6329</strain>
    </source>
</reference>
<dbReference type="Pfam" id="PF21671">
    <property type="entry name" value="CPL1-like"/>
    <property type="match status" value="1"/>
</dbReference>
<dbReference type="PANTHER" id="PTHR35192">
    <property type="entry name" value="PROTEIN, PUTATIVE-RELATED"/>
    <property type="match status" value="1"/>
</dbReference>
<keyword evidence="1" id="KW-0732">Signal</keyword>
<evidence type="ECO:0000313" key="4">
    <source>
        <dbReference type="Proteomes" id="UP001358614"/>
    </source>
</evidence>